<dbReference type="Gene3D" id="2.60.40.150">
    <property type="entry name" value="C2 domain"/>
    <property type="match status" value="1"/>
</dbReference>
<sequence>MSTYAYMEHDKMTVYVLSARGLKLREFTELKAFVNISLVGPGSCTRKQQTKVKATTTGCCSWRQCCELYVSFSLEACIVHDPRAHFRPWFFS</sequence>
<dbReference type="InterPro" id="IPR000008">
    <property type="entry name" value="C2_dom"/>
</dbReference>
<protein>
    <recommendedName>
        <fullName evidence="1">C2 domain-containing protein</fullName>
    </recommendedName>
</protein>
<dbReference type="Proteomes" id="UP000031036">
    <property type="component" value="Unassembled WGS sequence"/>
</dbReference>
<keyword evidence="3" id="KW-1185">Reference proteome</keyword>
<accession>A0A0B2UPL0</accession>
<dbReference type="Pfam" id="PF00168">
    <property type="entry name" value="C2"/>
    <property type="match status" value="1"/>
</dbReference>
<dbReference type="SUPFAM" id="SSF49562">
    <property type="entry name" value="C2 domain (Calcium/lipid-binding domain, CaLB)"/>
    <property type="match status" value="1"/>
</dbReference>
<name>A0A0B2UPL0_TOXCA</name>
<evidence type="ECO:0000313" key="3">
    <source>
        <dbReference type="Proteomes" id="UP000031036"/>
    </source>
</evidence>
<evidence type="ECO:0000313" key="2">
    <source>
        <dbReference type="EMBL" id="KHN71303.1"/>
    </source>
</evidence>
<proteinExistence type="predicted"/>
<reference evidence="2 3" key="1">
    <citation type="submission" date="2014-11" db="EMBL/GenBank/DDBJ databases">
        <title>Genetic blueprint of the zoonotic pathogen Toxocara canis.</title>
        <authorList>
            <person name="Zhu X.-Q."/>
            <person name="Korhonen P.K."/>
            <person name="Cai H."/>
            <person name="Young N.D."/>
            <person name="Nejsum P."/>
            <person name="von Samson-Himmelstjerna G."/>
            <person name="Boag P.R."/>
            <person name="Tan P."/>
            <person name="Li Q."/>
            <person name="Min J."/>
            <person name="Yang Y."/>
            <person name="Wang X."/>
            <person name="Fang X."/>
            <person name="Hall R.S."/>
            <person name="Hofmann A."/>
            <person name="Sternberg P.W."/>
            <person name="Jex A.R."/>
            <person name="Gasser R.B."/>
        </authorList>
    </citation>
    <scope>NUCLEOTIDE SEQUENCE [LARGE SCALE GENOMIC DNA]</scope>
    <source>
        <strain evidence="2">PN_DK_2014</strain>
    </source>
</reference>
<comment type="caution">
    <text evidence="2">The sequence shown here is derived from an EMBL/GenBank/DDBJ whole genome shotgun (WGS) entry which is preliminary data.</text>
</comment>
<dbReference type="InterPro" id="IPR035892">
    <property type="entry name" value="C2_domain_sf"/>
</dbReference>
<organism evidence="2 3">
    <name type="scientific">Toxocara canis</name>
    <name type="common">Canine roundworm</name>
    <dbReference type="NCBI Taxonomy" id="6265"/>
    <lineage>
        <taxon>Eukaryota</taxon>
        <taxon>Metazoa</taxon>
        <taxon>Ecdysozoa</taxon>
        <taxon>Nematoda</taxon>
        <taxon>Chromadorea</taxon>
        <taxon>Rhabditida</taxon>
        <taxon>Spirurina</taxon>
        <taxon>Ascaridomorpha</taxon>
        <taxon>Ascaridoidea</taxon>
        <taxon>Toxocaridae</taxon>
        <taxon>Toxocara</taxon>
    </lineage>
</organism>
<gene>
    <name evidence="2" type="ORF">Tcan_02384</name>
</gene>
<dbReference type="AlphaFoldDB" id="A0A0B2UPL0"/>
<dbReference type="EMBL" id="JPKZ01022508">
    <property type="protein sequence ID" value="KHN71303.1"/>
    <property type="molecule type" value="Genomic_DNA"/>
</dbReference>
<evidence type="ECO:0000259" key="1">
    <source>
        <dbReference type="Pfam" id="PF00168"/>
    </source>
</evidence>
<feature type="domain" description="C2" evidence="1">
    <location>
        <begin position="11"/>
        <end position="72"/>
    </location>
</feature>